<dbReference type="VEuPathDB" id="AmoebaDB:EHI7A_080430"/>
<reference evidence="2 3" key="1">
    <citation type="submission" date="2016-05" db="EMBL/GenBank/DDBJ databases">
        <title>First whole genome sequencing of Entamoeba histolytica HM1:IMSS-clone-6.</title>
        <authorList>
            <person name="Mukherjee Avik.K."/>
            <person name="Izumyama S."/>
            <person name="Nakada-Tsukui K."/>
            <person name="Nozaki T."/>
        </authorList>
    </citation>
    <scope>NUCLEOTIDE SEQUENCE [LARGE SCALE GENOMIC DNA]</scope>
    <source>
        <strain evidence="2 3">HM1:IMSS clone 6</strain>
    </source>
</reference>
<keyword evidence="1" id="KW-0472">Membrane</keyword>
<proteinExistence type="predicted"/>
<dbReference type="Proteomes" id="UP000078387">
    <property type="component" value="Unassembled WGS sequence"/>
</dbReference>
<comment type="caution">
    <text evidence="2">The sequence shown here is derived from an EMBL/GenBank/DDBJ whole genome shotgun (WGS) entry which is preliminary data.</text>
</comment>
<dbReference type="OMA" id="RHEEYIF"/>
<dbReference type="VEuPathDB" id="AmoebaDB:KM1_144960"/>
<keyword evidence="1" id="KW-0812">Transmembrane</keyword>
<name>A0A5K1TW61_ENTHI</name>
<evidence type="ECO:0000256" key="1">
    <source>
        <dbReference type="SAM" id="Phobius"/>
    </source>
</evidence>
<protein>
    <submittedName>
        <fullName evidence="2">Uncharacterized protein</fullName>
    </submittedName>
</protein>
<dbReference type="EMBL" id="BDEQ01000001">
    <property type="protein sequence ID" value="GAT98119.1"/>
    <property type="molecule type" value="Genomic_DNA"/>
</dbReference>
<feature type="transmembrane region" description="Helical" evidence="1">
    <location>
        <begin position="20"/>
        <end position="39"/>
    </location>
</feature>
<dbReference type="AlphaFoldDB" id="A0A5K1TW61"/>
<evidence type="ECO:0000313" key="3">
    <source>
        <dbReference type="Proteomes" id="UP000078387"/>
    </source>
</evidence>
<dbReference type="VEuPathDB" id="AmoebaDB:EHI5A_122550"/>
<dbReference type="VEuPathDB" id="AmoebaDB:EHI8A_082280"/>
<gene>
    <name evidence="2" type="ORF">CL6EHI_147860</name>
</gene>
<organism evidence="2 3">
    <name type="scientific">Entamoeba histolytica</name>
    <dbReference type="NCBI Taxonomy" id="5759"/>
    <lineage>
        <taxon>Eukaryota</taxon>
        <taxon>Amoebozoa</taxon>
        <taxon>Evosea</taxon>
        <taxon>Archamoebae</taxon>
        <taxon>Mastigamoebida</taxon>
        <taxon>Entamoebidae</taxon>
        <taxon>Entamoeba</taxon>
    </lineage>
</organism>
<keyword evidence="1" id="KW-1133">Transmembrane helix</keyword>
<evidence type="ECO:0000313" key="2">
    <source>
        <dbReference type="EMBL" id="GAT98119.1"/>
    </source>
</evidence>
<accession>A0A5K1TW61</accession>
<dbReference type="VEuPathDB" id="AmoebaDB:EHI_147860"/>
<sequence length="282" mass="33158">MEKKTAVELKRSHQEYIFGQWGLLIQYIILIGGNVVISYPKRKKYIDKRNQLDVICVNVEGKCWNVDDFTQKVMTDINELLNKNVIIPRDIPRTKRKDLHDIMNNNIIKWVCQRSERDGIKIIYKNGKSRSIRKEKESNLYIDGIEVNGKIYDRKFIRDYFGDWMQKVLKYFVDKNNKNKHIIISLATLSRDILHSNNSIINIPEINTLSVSEDVEYDKNNEELKYIYPQSIISCPCQAEENTFQMIQNDQEQFSSELNEVIPSSSHPEDFIQNSFKQASLL</sequence>